<evidence type="ECO:0000259" key="5">
    <source>
        <dbReference type="SMART" id="SM00829"/>
    </source>
</evidence>
<dbReference type="SUPFAM" id="SSF51735">
    <property type="entry name" value="NAD(P)-binding Rossmann-fold domains"/>
    <property type="match status" value="1"/>
</dbReference>
<dbReference type="PROSITE" id="PS01162">
    <property type="entry name" value="QOR_ZETA_CRYSTAL"/>
    <property type="match status" value="1"/>
</dbReference>
<dbReference type="PANTHER" id="PTHR48106">
    <property type="entry name" value="QUINONE OXIDOREDUCTASE PIG3-RELATED"/>
    <property type="match status" value="1"/>
</dbReference>
<dbReference type="KEGG" id="kaf:KAFR_0C00580"/>
<dbReference type="InterPro" id="IPR047618">
    <property type="entry name" value="QOR-like"/>
</dbReference>
<dbReference type="InterPro" id="IPR013154">
    <property type="entry name" value="ADH-like_N"/>
</dbReference>
<dbReference type="Gene3D" id="3.40.50.720">
    <property type="entry name" value="NAD(P)-binding Rossmann-like Domain"/>
    <property type="match status" value="1"/>
</dbReference>
<evidence type="ECO:0000313" key="7">
    <source>
        <dbReference type="Proteomes" id="UP000005220"/>
    </source>
</evidence>
<dbReference type="OrthoDB" id="48317at2759"/>
<keyword evidence="7" id="KW-1185">Reference proteome</keyword>
<dbReference type="InterPro" id="IPR002364">
    <property type="entry name" value="Quin_OxRdtase/zeta-crystal_CS"/>
</dbReference>
<dbReference type="InParanoid" id="H2ARQ3"/>
<dbReference type="GO" id="GO:0032440">
    <property type="term" value="F:2-alkenal reductase [NAD(P)H] activity"/>
    <property type="evidence" value="ECO:0007669"/>
    <property type="project" value="EnsemblFungi"/>
</dbReference>
<dbReference type="InterPro" id="IPR020843">
    <property type="entry name" value="ER"/>
</dbReference>
<dbReference type="GO" id="GO:0005829">
    <property type="term" value="C:cytosol"/>
    <property type="evidence" value="ECO:0007669"/>
    <property type="project" value="TreeGrafter"/>
</dbReference>
<dbReference type="SUPFAM" id="SSF50129">
    <property type="entry name" value="GroES-like"/>
    <property type="match status" value="1"/>
</dbReference>
<dbReference type="Proteomes" id="UP000005220">
    <property type="component" value="Chromosome 3"/>
</dbReference>
<dbReference type="GO" id="GO:0003960">
    <property type="term" value="F:quinone reductase (NADPH) activity"/>
    <property type="evidence" value="ECO:0007669"/>
    <property type="project" value="EnsemblFungi"/>
</dbReference>
<accession>H2ARQ3</accession>
<name>H2ARQ3_KAZAF</name>
<dbReference type="GO" id="GO:0035925">
    <property type="term" value="F:mRNA 3'-UTR AU-rich region binding"/>
    <property type="evidence" value="ECO:0007669"/>
    <property type="project" value="EnsemblFungi"/>
</dbReference>
<evidence type="ECO:0000256" key="3">
    <source>
        <dbReference type="ARBA" id="ARBA00043088"/>
    </source>
</evidence>
<sequence length="334" mass="36880">MSIPQSQKVLLIDGLSEGYEVIKYEDFATPIIVTDDEVIIKNRYTGVNYIESYFRKGIYPAELPYVLGREAVGTVVAIGKSVRDLKVGDKVSYIAGATFAQFTKVPNSTHVFKLPDTTSTEQLKLYAAGMIQGLTALTFVNEAYDVKKGDYVLLYAAAGGVGLIFNQLLRMRGAHTIAVASTNEKLSLAKENGAEFLINSKEDNILEKVQQITKGNGVDVAFDSVGKDTFETTLSCLKRKGTFVSYGNASGPVPPFPLSRLSPKNIRLLRPQLFGYVAQADEFRHYTEELISLIDSGKLNIKLFKIYQLYDYVQAAKDIESRSTTGKLILEVPQ</sequence>
<dbReference type="AlphaFoldDB" id="H2ARQ3"/>
<dbReference type="Gene3D" id="3.90.180.10">
    <property type="entry name" value="Medium-chain alcohol dehydrogenases, catalytic domain"/>
    <property type="match status" value="1"/>
</dbReference>
<dbReference type="GO" id="GO:0070402">
    <property type="term" value="F:NADPH binding"/>
    <property type="evidence" value="ECO:0007669"/>
    <property type="project" value="TreeGrafter"/>
</dbReference>
<keyword evidence="1" id="KW-0521">NADP</keyword>
<protein>
    <recommendedName>
        <fullName evidence="4">Probable quinone oxidoreductase</fullName>
    </recommendedName>
    <alternativeName>
        <fullName evidence="3">NADPH:quinone reductase</fullName>
    </alternativeName>
</protein>
<dbReference type="STRING" id="1071382.H2ARQ3"/>
<reference evidence="6 7" key="1">
    <citation type="journal article" date="2011" name="Proc. Natl. Acad. Sci. U.S.A.">
        <title>Evolutionary erosion of yeast sex chromosomes by mating-type switching accidents.</title>
        <authorList>
            <person name="Gordon J.L."/>
            <person name="Armisen D."/>
            <person name="Proux-Wera E."/>
            <person name="Oheigeartaigh S.S."/>
            <person name="Byrne K.P."/>
            <person name="Wolfe K.H."/>
        </authorList>
    </citation>
    <scope>NUCLEOTIDE SEQUENCE [LARGE SCALE GENOMIC DNA]</scope>
    <source>
        <strain evidence="7">ATCC 22294 / BCRC 22015 / CBS 2517 / CECT 1963 / NBRC 1671 / NRRL Y-8276</strain>
    </source>
</reference>
<proteinExistence type="predicted"/>
<dbReference type="EMBL" id="HE650823">
    <property type="protein sequence ID" value="CCF57053.1"/>
    <property type="molecule type" value="Genomic_DNA"/>
</dbReference>
<dbReference type="eggNOG" id="KOG1197">
    <property type="taxonomic scope" value="Eukaryota"/>
</dbReference>
<dbReference type="PANTHER" id="PTHR48106:SF13">
    <property type="entry name" value="QUINONE OXIDOREDUCTASE-RELATED"/>
    <property type="match status" value="1"/>
</dbReference>
<dbReference type="GeneID" id="13884973"/>
<evidence type="ECO:0000313" key="6">
    <source>
        <dbReference type="EMBL" id="CCF57053.1"/>
    </source>
</evidence>
<dbReference type="InterPro" id="IPR036291">
    <property type="entry name" value="NAD(P)-bd_dom_sf"/>
</dbReference>
<dbReference type="InterPro" id="IPR011032">
    <property type="entry name" value="GroES-like_sf"/>
</dbReference>
<dbReference type="HOGENOM" id="CLU_026673_3_1_1"/>
<feature type="domain" description="Enoyl reductase (ER)" evidence="5">
    <location>
        <begin position="14"/>
        <end position="330"/>
    </location>
</feature>
<keyword evidence="2" id="KW-0560">Oxidoreductase</keyword>
<dbReference type="FunCoup" id="H2ARQ3">
    <property type="interactions" value="687"/>
</dbReference>
<dbReference type="Pfam" id="PF00107">
    <property type="entry name" value="ADH_zinc_N"/>
    <property type="match status" value="1"/>
</dbReference>
<dbReference type="RefSeq" id="XP_003956188.1">
    <property type="nucleotide sequence ID" value="XM_003956139.1"/>
</dbReference>
<dbReference type="FunFam" id="3.40.50.720:FF:000053">
    <property type="entry name" value="Quinone oxidoreductase 1"/>
    <property type="match status" value="1"/>
</dbReference>
<dbReference type="GO" id="GO:0034599">
    <property type="term" value="P:cellular response to oxidative stress"/>
    <property type="evidence" value="ECO:0007669"/>
    <property type="project" value="EnsemblFungi"/>
</dbReference>
<evidence type="ECO:0000256" key="2">
    <source>
        <dbReference type="ARBA" id="ARBA00023002"/>
    </source>
</evidence>
<gene>
    <name evidence="6" type="primary">KAFR0C00580</name>
    <name evidence="6" type="ORF">KAFR_0C00580</name>
</gene>
<evidence type="ECO:0000256" key="4">
    <source>
        <dbReference type="ARBA" id="ARBA00070796"/>
    </source>
</evidence>
<dbReference type="InterPro" id="IPR013149">
    <property type="entry name" value="ADH-like_C"/>
</dbReference>
<dbReference type="CDD" id="cd05286">
    <property type="entry name" value="QOR2"/>
    <property type="match status" value="1"/>
</dbReference>
<dbReference type="SMART" id="SM00829">
    <property type="entry name" value="PKS_ER"/>
    <property type="match status" value="1"/>
</dbReference>
<dbReference type="Pfam" id="PF08240">
    <property type="entry name" value="ADH_N"/>
    <property type="match status" value="1"/>
</dbReference>
<organism evidence="6 7">
    <name type="scientific">Kazachstania africana (strain ATCC 22294 / BCRC 22015 / CBS 2517 / CECT 1963 / NBRC 1671 / NRRL Y-8276)</name>
    <name type="common">Yeast</name>
    <name type="synonym">Kluyveromyces africanus</name>
    <dbReference type="NCBI Taxonomy" id="1071382"/>
    <lineage>
        <taxon>Eukaryota</taxon>
        <taxon>Fungi</taxon>
        <taxon>Dikarya</taxon>
        <taxon>Ascomycota</taxon>
        <taxon>Saccharomycotina</taxon>
        <taxon>Saccharomycetes</taxon>
        <taxon>Saccharomycetales</taxon>
        <taxon>Saccharomycetaceae</taxon>
        <taxon>Kazachstania</taxon>
    </lineage>
</organism>
<evidence type="ECO:0000256" key="1">
    <source>
        <dbReference type="ARBA" id="ARBA00022857"/>
    </source>
</evidence>
<dbReference type="GO" id="GO:0008270">
    <property type="term" value="F:zinc ion binding"/>
    <property type="evidence" value="ECO:0007669"/>
    <property type="project" value="InterPro"/>
</dbReference>